<reference evidence="1 2" key="1">
    <citation type="journal article" date="2015" name="Fungal Genet. Biol.">
        <title>Evolution of novel wood decay mechanisms in Agaricales revealed by the genome sequences of Fistulina hepatica and Cylindrobasidium torrendii.</title>
        <authorList>
            <person name="Floudas D."/>
            <person name="Held B.W."/>
            <person name="Riley R."/>
            <person name="Nagy L.G."/>
            <person name="Koehler G."/>
            <person name="Ransdell A.S."/>
            <person name="Younus H."/>
            <person name="Chow J."/>
            <person name="Chiniquy J."/>
            <person name="Lipzen A."/>
            <person name="Tritt A."/>
            <person name="Sun H."/>
            <person name="Haridas S."/>
            <person name="LaButti K."/>
            <person name="Ohm R.A."/>
            <person name="Kues U."/>
            <person name="Blanchette R.A."/>
            <person name="Grigoriev I.V."/>
            <person name="Minto R.E."/>
            <person name="Hibbett D.S."/>
        </authorList>
    </citation>
    <scope>NUCLEOTIDE SEQUENCE [LARGE SCALE GENOMIC DNA]</scope>
    <source>
        <strain evidence="1 2">FP15055 ss-10</strain>
    </source>
</reference>
<dbReference type="AlphaFoldDB" id="A0A0D7BMD2"/>
<organism evidence="1 2">
    <name type="scientific">Cylindrobasidium torrendii FP15055 ss-10</name>
    <dbReference type="NCBI Taxonomy" id="1314674"/>
    <lineage>
        <taxon>Eukaryota</taxon>
        <taxon>Fungi</taxon>
        <taxon>Dikarya</taxon>
        <taxon>Basidiomycota</taxon>
        <taxon>Agaricomycotina</taxon>
        <taxon>Agaricomycetes</taxon>
        <taxon>Agaricomycetidae</taxon>
        <taxon>Agaricales</taxon>
        <taxon>Marasmiineae</taxon>
        <taxon>Physalacriaceae</taxon>
        <taxon>Cylindrobasidium</taxon>
    </lineage>
</organism>
<dbReference type="EMBL" id="KN880463">
    <property type="protein sequence ID" value="KIY70746.1"/>
    <property type="molecule type" value="Genomic_DNA"/>
</dbReference>
<evidence type="ECO:0008006" key="3">
    <source>
        <dbReference type="Google" id="ProtNLM"/>
    </source>
</evidence>
<gene>
    <name evidence="1" type="ORF">CYLTODRAFT_419424</name>
</gene>
<keyword evidence="2" id="KW-1185">Reference proteome</keyword>
<evidence type="ECO:0000313" key="2">
    <source>
        <dbReference type="Proteomes" id="UP000054007"/>
    </source>
</evidence>
<protein>
    <recommendedName>
        <fullName evidence="3">DASH complex subunit DAD4</fullName>
    </recommendedName>
</protein>
<proteinExistence type="predicted"/>
<sequence>MSSSATIAKERLYSQLATNFANINRALMRTAALAEDLEEQLQAMRVFVGLDAAKFMAVSSVLPVDEDPGSVEANTTAR</sequence>
<dbReference type="Proteomes" id="UP000054007">
    <property type="component" value="Unassembled WGS sequence"/>
</dbReference>
<accession>A0A0D7BMD2</accession>
<name>A0A0D7BMD2_9AGAR</name>
<dbReference type="OrthoDB" id="3212378at2759"/>
<evidence type="ECO:0000313" key="1">
    <source>
        <dbReference type="EMBL" id="KIY70746.1"/>
    </source>
</evidence>